<dbReference type="EnsemblPlants" id="OB06G18430.1">
    <property type="protein sequence ID" value="OB06G18430.1"/>
    <property type="gene ID" value="OB06G18430"/>
</dbReference>
<reference evidence="1" key="2">
    <citation type="submission" date="2013-04" db="UniProtKB">
        <authorList>
            <consortium name="EnsemblPlants"/>
        </authorList>
    </citation>
    <scope>IDENTIFICATION</scope>
</reference>
<evidence type="ECO:0000313" key="1">
    <source>
        <dbReference type="EnsemblPlants" id="OB06G18430.1"/>
    </source>
</evidence>
<dbReference type="HOGENOM" id="CLU_3109615_0_0_1"/>
<organism evidence="1">
    <name type="scientific">Oryza brachyantha</name>
    <name type="common">malo sina</name>
    <dbReference type="NCBI Taxonomy" id="4533"/>
    <lineage>
        <taxon>Eukaryota</taxon>
        <taxon>Viridiplantae</taxon>
        <taxon>Streptophyta</taxon>
        <taxon>Embryophyta</taxon>
        <taxon>Tracheophyta</taxon>
        <taxon>Spermatophyta</taxon>
        <taxon>Magnoliopsida</taxon>
        <taxon>Liliopsida</taxon>
        <taxon>Poales</taxon>
        <taxon>Poaceae</taxon>
        <taxon>BOP clade</taxon>
        <taxon>Oryzoideae</taxon>
        <taxon>Oryzeae</taxon>
        <taxon>Oryzinae</taxon>
        <taxon>Oryza</taxon>
    </lineage>
</organism>
<dbReference type="Gramene" id="OB06G18430.1">
    <property type="protein sequence ID" value="OB06G18430.1"/>
    <property type="gene ID" value="OB06G18430"/>
</dbReference>
<dbReference type="AlphaFoldDB" id="J3MCU9"/>
<name>J3MCU9_ORYBR</name>
<reference evidence="1" key="1">
    <citation type="journal article" date="2013" name="Nat. Commun.">
        <title>Whole-genome sequencing of Oryza brachyantha reveals mechanisms underlying Oryza genome evolution.</title>
        <authorList>
            <person name="Chen J."/>
            <person name="Huang Q."/>
            <person name="Gao D."/>
            <person name="Wang J."/>
            <person name="Lang Y."/>
            <person name="Liu T."/>
            <person name="Li B."/>
            <person name="Bai Z."/>
            <person name="Luis Goicoechea J."/>
            <person name="Liang C."/>
            <person name="Chen C."/>
            <person name="Zhang W."/>
            <person name="Sun S."/>
            <person name="Liao Y."/>
            <person name="Zhang X."/>
            <person name="Yang L."/>
            <person name="Song C."/>
            <person name="Wang M."/>
            <person name="Shi J."/>
            <person name="Liu G."/>
            <person name="Liu J."/>
            <person name="Zhou H."/>
            <person name="Zhou W."/>
            <person name="Yu Q."/>
            <person name="An N."/>
            <person name="Chen Y."/>
            <person name="Cai Q."/>
            <person name="Wang B."/>
            <person name="Liu B."/>
            <person name="Min J."/>
            <person name="Huang Y."/>
            <person name="Wu H."/>
            <person name="Li Z."/>
            <person name="Zhang Y."/>
            <person name="Yin Y."/>
            <person name="Song W."/>
            <person name="Jiang J."/>
            <person name="Jackson S.A."/>
            <person name="Wing R.A."/>
            <person name="Wang J."/>
            <person name="Chen M."/>
        </authorList>
    </citation>
    <scope>NUCLEOTIDE SEQUENCE [LARGE SCALE GENOMIC DNA]</scope>
    <source>
        <strain evidence="1">cv. IRGC 101232</strain>
    </source>
</reference>
<dbReference type="Proteomes" id="UP000006038">
    <property type="component" value="Chromosome 6"/>
</dbReference>
<keyword evidence="2" id="KW-1185">Reference proteome</keyword>
<sequence length="51" mass="5840">MERGSVVEKESAVHLNLKKEVLLRKLGTPSIKAAPYRYIFDSVRVRLVRVS</sequence>
<accession>J3MCU9</accession>
<protein>
    <submittedName>
        <fullName evidence="1">Uncharacterized protein</fullName>
    </submittedName>
</protein>
<evidence type="ECO:0000313" key="2">
    <source>
        <dbReference type="Proteomes" id="UP000006038"/>
    </source>
</evidence>
<proteinExistence type="predicted"/>